<dbReference type="InterPro" id="IPR032675">
    <property type="entry name" value="LRR_dom_sf"/>
</dbReference>
<dbReference type="AlphaFoldDB" id="A0A409VL48"/>
<dbReference type="InParanoid" id="A0A409VL48"/>
<sequence>MSDFTLGSSAIQMDPNVSKIIDDIERLRPPNACTMSCGQPCVPCKEMSQLFRQIIDTSRSLSGPEAKKLFDRYLALTSQMNQMHSPFIFRILPEIASHILQFCIPDAAESPSDYVATVQAVLDLSAVCRDWRYLALSTPQLWTTLPICLGTPRLLDHLDVIEDWLRRSKAMPLTIYLGDSADEYLLVERQTREVEAIYHNISRVADILKIHSGRWELLEIRLPGRFFGAFGAISHSSPILRSLSLTRTGPSKGAPTKFEFRSTNFKPSQVSLHAVSIENLGIDWSAVTHVDLGKMSSDIYFRLLQKASRLKHCTLTCLELAPGAENQTAVADIVHPVLQELEIVCPGYTFEQRDPGLQFFFGRVTFPALRKLGISLGTDKLALPVAALSSFLARSAPQLTDLHLITCRLEDDTLLRLLSEIPSLTHLDLAPDWFNDSYSPEGLFRMLSHIETEDIEDDGPKQAKLARHTFLPNLHSLTYTVNPKRPFPWKSLPEIFGPRCAWDSPLCRPLRSVWVVFYPTPSFTPVHIDDSILPSLLALIDAGIDLQVRYGHHNLLHAPCEDIQGGSQSTWA</sequence>
<organism evidence="1 2">
    <name type="scientific">Gymnopilus dilepis</name>
    <dbReference type="NCBI Taxonomy" id="231916"/>
    <lineage>
        <taxon>Eukaryota</taxon>
        <taxon>Fungi</taxon>
        <taxon>Dikarya</taxon>
        <taxon>Basidiomycota</taxon>
        <taxon>Agaricomycotina</taxon>
        <taxon>Agaricomycetes</taxon>
        <taxon>Agaricomycetidae</taxon>
        <taxon>Agaricales</taxon>
        <taxon>Agaricineae</taxon>
        <taxon>Hymenogastraceae</taxon>
        <taxon>Gymnopilus</taxon>
    </lineage>
</organism>
<proteinExistence type="predicted"/>
<keyword evidence="2" id="KW-1185">Reference proteome</keyword>
<dbReference type="OrthoDB" id="2269034at2759"/>
<comment type="caution">
    <text evidence="1">The sequence shown here is derived from an EMBL/GenBank/DDBJ whole genome shotgun (WGS) entry which is preliminary data.</text>
</comment>
<evidence type="ECO:0000313" key="2">
    <source>
        <dbReference type="Proteomes" id="UP000284706"/>
    </source>
</evidence>
<dbReference type="SUPFAM" id="SSF52047">
    <property type="entry name" value="RNI-like"/>
    <property type="match status" value="1"/>
</dbReference>
<dbReference type="Proteomes" id="UP000284706">
    <property type="component" value="Unassembled WGS sequence"/>
</dbReference>
<dbReference type="EMBL" id="NHYE01005616">
    <property type="protein sequence ID" value="PPQ66994.1"/>
    <property type="molecule type" value="Genomic_DNA"/>
</dbReference>
<accession>A0A409VL48</accession>
<dbReference type="Gene3D" id="1.20.1280.50">
    <property type="match status" value="1"/>
</dbReference>
<dbReference type="Gene3D" id="3.80.10.10">
    <property type="entry name" value="Ribonuclease Inhibitor"/>
    <property type="match status" value="1"/>
</dbReference>
<protein>
    <submittedName>
        <fullName evidence="1">Uncharacterized protein</fullName>
    </submittedName>
</protein>
<evidence type="ECO:0000313" key="1">
    <source>
        <dbReference type="EMBL" id="PPQ66994.1"/>
    </source>
</evidence>
<name>A0A409VL48_9AGAR</name>
<reference evidence="1 2" key="1">
    <citation type="journal article" date="2018" name="Evol. Lett.">
        <title>Horizontal gene cluster transfer increased hallucinogenic mushroom diversity.</title>
        <authorList>
            <person name="Reynolds H.T."/>
            <person name="Vijayakumar V."/>
            <person name="Gluck-Thaler E."/>
            <person name="Korotkin H.B."/>
            <person name="Matheny P.B."/>
            <person name="Slot J.C."/>
        </authorList>
    </citation>
    <scope>NUCLEOTIDE SEQUENCE [LARGE SCALE GENOMIC DNA]</scope>
    <source>
        <strain evidence="1 2">SRW20</strain>
    </source>
</reference>
<gene>
    <name evidence="1" type="ORF">CVT26_009953</name>
</gene>